<evidence type="ECO:0000256" key="6">
    <source>
        <dbReference type="ARBA" id="ARBA00023012"/>
    </source>
</evidence>
<evidence type="ECO:0000256" key="8">
    <source>
        <dbReference type="SAM" id="Coils"/>
    </source>
</evidence>
<keyword evidence="4" id="KW-0418">Kinase</keyword>
<keyword evidence="4" id="KW-0808">Transferase</keyword>
<feature type="transmembrane region" description="Helical" evidence="9">
    <location>
        <begin position="24"/>
        <end position="45"/>
    </location>
</feature>
<dbReference type="Proteomes" id="UP000003100">
    <property type="component" value="Unassembled WGS sequence"/>
</dbReference>
<keyword evidence="6" id="KW-0902">Two-component regulatory system</keyword>
<evidence type="ECO:0000256" key="3">
    <source>
        <dbReference type="ARBA" id="ARBA00022692"/>
    </source>
</evidence>
<dbReference type="SMART" id="SM00387">
    <property type="entry name" value="HATPase_c"/>
    <property type="match status" value="1"/>
</dbReference>
<feature type="transmembrane region" description="Helical" evidence="9">
    <location>
        <begin position="297"/>
        <end position="319"/>
    </location>
</feature>
<dbReference type="InterPro" id="IPR010559">
    <property type="entry name" value="Sig_transdc_His_kin_internal"/>
</dbReference>
<dbReference type="GO" id="GO:0005886">
    <property type="term" value="C:plasma membrane"/>
    <property type="evidence" value="ECO:0007669"/>
    <property type="project" value="UniProtKB-SubCell"/>
</dbReference>
<comment type="caution">
    <text evidence="11">The sequence shown here is derived from an EMBL/GenBank/DDBJ whole genome shotgun (WGS) entry which is preliminary data.</text>
</comment>
<keyword evidence="3 9" id="KW-0812">Transmembrane</keyword>
<evidence type="ECO:0000313" key="12">
    <source>
        <dbReference type="Proteomes" id="UP000003100"/>
    </source>
</evidence>
<accession>C0CRH6</accession>
<dbReference type="PANTHER" id="PTHR34220:SF7">
    <property type="entry name" value="SENSOR HISTIDINE KINASE YPDA"/>
    <property type="match status" value="1"/>
</dbReference>
<evidence type="ECO:0000256" key="7">
    <source>
        <dbReference type="ARBA" id="ARBA00023136"/>
    </source>
</evidence>
<dbReference type="HOGENOM" id="CLU_020473_6_1_9"/>
<dbReference type="GO" id="GO:0000155">
    <property type="term" value="F:phosphorelay sensor kinase activity"/>
    <property type="evidence" value="ECO:0007669"/>
    <property type="project" value="InterPro"/>
</dbReference>
<dbReference type="Gene3D" id="3.30.565.10">
    <property type="entry name" value="Histidine kinase-like ATPase, C-terminal domain"/>
    <property type="match status" value="1"/>
</dbReference>
<gene>
    <name evidence="11" type="ORF">RUMHYD_03490</name>
</gene>
<dbReference type="PROSITE" id="PS50109">
    <property type="entry name" value="HIS_KIN"/>
    <property type="match status" value="1"/>
</dbReference>
<evidence type="ECO:0000313" key="11">
    <source>
        <dbReference type="EMBL" id="EEG47591.1"/>
    </source>
</evidence>
<dbReference type="Pfam" id="PF02518">
    <property type="entry name" value="HATPase_c"/>
    <property type="match status" value="1"/>
</dbReference>
<reference evidence="11 12" key="1">
    <citation type="submission" date="2009-01" db="EMBL/GenBank/DDBJ databases">
        <authorList>
            <person name="Fulton L."/>
            <person name="Clifton S."/>
            <person name="Fulton B."/>
            <person name="Xu J."/>
            <person name="Minx P."/>
            <person name="Pepin K.H."/>
            <person name="Johnson M."/>
            <person name="Bhonagiri V."/>
            <person name="Nash W.E."/>
            <person name="Mardis E.R."/>
            <person name="Wilson R.K."/>
        </authorList>
    </citation>
    <scope>NUCLEOTIDE SEQUENCE [LARGE SCALE GENOMIC DNA]</scope>
    <source>
        <strain evidence="12">DSM 10507 / JCM 14656 / S5a33</strain>
    </source>
</reference>
<evidence type="ECO:0000256" key="5">
    <source>
        <dbReference type="ARBA" id="ARBA00022989"/>
    </source>
</evidence>
<evidence type="ECO:0000259" key="10">
    <source>
        <dbReference type="PROSITE" id="PS50109"/>
    </source>
</evidence>
<keyword evidence="12" id="KW-1185">Reference proteome</keyword>
<evidence type="ECO:0000256" key="9">
    <source>
        <dbReference type="SAM" id="Phobius"/>
    </source>
</evidence>
<reference evidence="11 12" key="2">
    <citation type="submission" date="2009-02" db="EMBL/GenBank/DDBJ databases">
        <title>Draft genome sequence of Blautia hydrogenotrophica DSM 10507 (Ruminococcus hydrogenotrophicus DSM 10507).</title>
        <authorList>
            <person name="Sudarsanam P."/>
            <person name="Ley R."/>
            <person name="Guruge J."/>
            <person name="Turnbaugh P.J."/>
            <person name="Mahowald M."/>
            <person name="Liep D."/>
            <person name="Gordon J."/>
        </authorList>
    </citation>
    <scope>NUCLEOTIDE SEQUENCE [LARGE SCALE GENOMIC DNA]</scope>
    <source>
        <strain evidence="12">DSM 10507 / JCM 14656 / S5a33</strain>
    </source>
</reference>
<dbReference type="InterPro" id="IPR050640">
    <property type="entry name" value="Bact_2-comp_sensor_kinase"/>
</dbReference>
<keyword evidence="8" id="KW-0175">Coiled coil</keyword>
<evidence type="ECO:0000256" key="2">
    <source>
        <dbReference type="ARBA" id="ARBA00022475"/>
    </source>
</evidence>
<dbReference type="Pfam" id="PF02743">
    <property type="entry name" value="dCache_1"/>
    <property type="match status" value="1"/>
</dbReference>
<organism evidence="11 12">
    <name type="scientific">Blautia hydrogenotrophica (strain DSM 10507 / JCM 14656 / S5a33)</name>
    <name type="common">Ruminococcus hydrogenotrophicus</name>
    <dbReference type="NCBI Taxonomy" id="476272"/>
    <lineage>
        <taxon>Bacteria</taxon>
        <taxon>Bacillati</taxon>
        <taxon>Bacillota</taxon>
        <taxon>Clostridia</taxon>
        <taxon>Lachnospirales</taxon>
        <taxon>Lachnospiraceae</taxon>
        <taxon>Blautia</taxon>
    </lineage>
</organism>
<dbReference type="PANTHER" id="PTHR34220">
    <property type="entry name" value="SENSOR HISTIDINE KINASE YPDA"/>
    <property type="match status" value="1"/>
</dbReference>
<dbReference type="Pfam" id="PF06580">
    <property type="entry name" value="His_kinase"/>
    <property type="match status" value="1"/>
</dbReference>
<keyword evidence="5 9" id="KW-1133">Transmembrane helix</keyword>
<dbReference type="InterPro" id="IPR033479">
    <property type="entry name" value="dCache_1"/>
</dbReference>
<dbReference type="eggNOG" id="COG2972">
    <property type="taxonomic scope" value="Bacteria"/>
</dbReference>
<dbReference type="AlphaFoldDB" id="C0CRH6"/>
<dbReference type="InterPro" id="IPR005467">
    <property type="entry name" value="His_kinase_dom"/>
</dbReference>
<dbReference type="Gene3D" id="6.10.340.10">
    <property type="match status" value="1"/>
</dbReference>
<evidence type="ECO:0000256" key="4">
    <source>
        <dbReference type="ARBA" id="ARBA00022777"/>
    </source>
</evidence>
<dbReference type="EMBL" id="ACBZ01000187">
    <property type="protein sequence ID" value="EEG47591.1"/>
    <property type="molecule type" value="Genomic_DNA"/>
</dbReference>
<dbReference type="SUPFAM" id="SSF55874">
    <property type="entry name" value="ATPase domain of HSP90 chaperone/DNA topoisomerase II/histidine kinase"/>
    <property type="match status" value="1"/>
</dbReference>
<protein>
    <recommendedName>
        <fullName evidence="10">Histidine kinase domain-containing protein</fullName>
    </recommendedName>
</protein>
<sequence length="598" mass="69244">MKGFCSMKYLKRKIQNWTFRNQLIYFYGAVMGVVFLGMLVLLLQFENSTVKDKMEEVLKRDGYRVQTNFRSLIERADEYSKVIMFNASTQKMLVNQPEVSKRTQMDAFYTIVGSTVVDAIYVYDFKGNKYAASSGSYIREKTVDISEASWYEEVMKAQGGYCLVRNIGGFLKEESLEENYVSFIRVINDIDTQQPIGILLMNLNTSSIREAYTQVLKEYDTFFLMQDEKGEELYSTEDQGEDLWKLLEDQQRVGWQKMNTVTSQNERYGVIKLPLTDGWSETLALGYNQISNEYKRLFLKVGVLLGISTTMLILGTAYFSSKINRPLKYMLASMSALDDKKFVTVQVINVNQEINQLQRRYNAMLYEMQEMFERMEEGEKRKRKYELSLLQAQIRPHFLYNSFDAVSALALMNRTDDIFIIMQALGKYYRFSLHKGEEVILMSEEVKIIENYLIIMKYRFDGEFQVVYDMDETVMDIRILKLTIQPFVENAIFHGINQKKTGGMIAIRVKGDENSVRIQIEDNGAGMDEEQISKMLGGDVKSQERGFGVRSTVERLRLYYNTENIIEVQSTRGVGTVITLKIPKREEASTALQTPSKS</sequence>
<dbReference type="InterPro" id="IPR036890">
    <property type="entry name" value="HATPase_C_sf"/>
</dbReference>
<proteinExistence type="predicted"/>
<name>C0CRH6_BLAHS</name>
<feature type="domain" description="Histidine kinase" evidence="10">
    <location>
        <begin position="480"/>
        <end position="586"/>
    </location>
</feature>
<comment type="subcellular location">
    <subcellularLocation>
        <location evidence="1">Cell membrane</location>
        <topology evidence="1">Multi-pass membrane protein</topology>
    </subcellularLocation>
</comment>
<keyword evidence="2" id="KW-1003">Cell membrane</keyword>
<dbReference type="PATRIC" id="fig|476272.21.peg.167"/>
<dbReference type="InterPro" id="IPR003594">
    <property type="entry name" value="HATPase_dom"/>
</dbReference>
<feature type="coiled-coil region" evidence="8">
    <location>
        <begin position="340"/>
        <end position="388"/>
    </location>
</feature>
<evidence type="ECO:0000256" key="1">
    <source>
        <dbReference type="ARBA" id="ARBA00004651"/>
    </source>
</evidence>
<keyword evidence="7 9" id="KW-0472">Membrane</keyword>